<dbReference type="SUPFAM" id="SSF49842">
    <property type="entry name" value="TNF-like"/>
    <property type="match status" value="1"/>
</dbReference>
<evidence type="ECO:0000259" key="1">
    <source>
        <dbReference type="Pfam" id="PF00386"/>
    </source>
</evidence>
<evidence type="ECO:0000313" key="2">
    <source>
        <dbReference type="EMBL" id="SIS11254.1"/>
    </source>
</evidence>
<dbReference type="AlphaFoldDB" id="A0A1N7GFA7"/>
<dbReference type="InterPro" id="IPR008983">
    <property type="entry name" value="Tumour_necrosis_fac-like_dom"/>
</dbReference>
<dbReference type="Proteomes" id="UP000186218">
    <property type="component" value="Unassembled WGS sequence"/>
</dbReference>
<dbReference type="Gene3D" id="2.60.120.40">
    <property type="match status" value="1"/>
</dbReference>
<dbReference type="InterPro" id="IPR001073">
    <property type="entry name" value="C1q_dom"/>
</dbReference>
<gene>
    <name evidence="2" type="ORF">SAMN05445060_2717</name>
</gene>
<reference evidence="2 3" key="1">
    <citation type="submission" date="2017-01" db="EMBL/GenBank/DDBJ databases">
        <authorList>
            <person name="Mah S.A."/>
            <person name="Swanson W.J."/>
            <person name="Moy G.W."/>
            <person name="Vacquier V.D."/>
        </authorList>
    </citation>
    <scope>NUCLEOTIDE SEQUENCE [LARGE SCALE GENOMIC DNA]</scope>
    <source>
        <strain evidence="2 3">CPCC 203464</strain>
    </source>
</reference>
<feature type="domain" description="C1q" evidence="1">
    <location>
        <begin position="298"/>
        <end position="431"/>
    </location>
</feature>
<dbReference type="STRING" id="1344003.SAMN05445060_2717"/>
<organism evidence="2 3">
    <name type="scientific">Williamsia sterculiae</name>
    <dbReference type="NCBI Taxonomy" id="1344003"/>
    <lineage>
        <taxon>Bacteria</taxon>
        <taxon>Bacillati</taxon>
        <taxon>Actinomycetota</taxon>
        <taxon>Actinomycetes</taxon>
        <taxon>Mycobacteriales</taxon>
        <taxon>Nocardiaceae</taxon>
        <taxon>Williamsia</taxon>
    </lineage>
</organism>
<keyword evidence="3" id="KW-1185">Reference proteome</keyword>
<accession>A0A1N7GFA7</accession>
<evidence type="ECO:0000313" key="3">
    <source>
        <dbReference type="Proteomes" id="UP000186218"/>
    </source>
</evidence>
<name>A0A1N7GFA7_9NOCA</name>
<dbReference type="Pfam" id="PF00386">
    <property type="entry name" value="C1q"/>
    <property type="match status" value="1"/>
</dbReference>
<dbReference type="EMBL" id="FTNT01000008">
    <property type="protein sequence ID" value="SIS11254.1"/>
    <property type="molecule type" value="Genomic_DNA"/>
</dbReference>
<protein>
    <submittedName>
        <fullName evidence="2">C1q domain-containing protein</fullName>
    </submittedName>
</protein>
<sequence length="434" mass="44939">MAKIVQNYGGGTTDEYGTMLAFDRAMSGNIIQGLNVVANSSPNMTVVVQPGVGLIPTGTSPSNYNYRVGIDTSGGESVTIATAAASPRIDYVVMYVDKGVSGSTSGSYVNNTNNVLKLASVAGTPAGSPNPPTVSQIQSTIGSTNPYVVLAQVAVAASVTSITNPNITDLRVFSAPAMVKAMTRPSYVDSGCLWSATSGLNASMTAGTVYLNVAGTFVPVVLSAVSSQTFTASQDTYVYANLAGTLGYLPVANGGALPTVPANSIWLAKIVTGGSAVTGVADLRLTAPVAANPFKFAVFRNASYAFPSGTATKIPFDSKTFDTGSNFDAITSYRFVAPATGYYQFSGAIEMTVLANTHMFVSIYRNGVEYYRGHEGPSTQGSNSNSTRTVSPPLISLSIGDYVELYGFQNQGSNATTGTGQFATYFGGYLVSTS</sequence>
<proteinExistence type="predicted"/>